<protein>
    <submittedName>
        <fullName evidence="1">Uncharacterized protein</fullName>
    </submittedName>
</protein>
<gene>
    <name evidence="1" type="ORF">CRM22_008458</name>
</gene>
<evidence type="ECO:0000313" key="1">
    <source>
        <dbReference type="EMBL" id="TGZ60563.1"/>
    </source>
</evidence>
<evidence type="ECO:0000313" key="2">
    <source>
        <dbReference type="Proteomes" id="UP000308267"/>
    </source>
</evidence>
<comment type="caution">
    <text evidence="1">The sequence shown here is derived from an EMBL/GenBank/DDBJ whole genome shotgun (WGS) entry which is preliminary data.</text>
</comment>
<dbReference type="AlphaFoldDB" id="A0A4S2LBL5"/>
<sequence length="73" mass="8341">MKQFVRPLCFQAHRSTLSIKSKATSIRAVNHTFNKRPSRTKFWLTNMVENDSLLRPSVQPCHPLACAIQSCLV</sequence>
<name>A0A4S2LBL5_OPIFE</name>
<reference evidence="1 2" key="1">
    <citation type="journal article" date="2019" name="BMC Genomics">
        <title>New insights from Opisthorchis felineus genome: update on genomics of the epidemiologically important liver flukes.</title>
        <authorList>
            <person name="Ershov N.I."/>
            <person name="Mordvinov V.A."/>
            <person name="Prokhortchouk E.B."/>
            <person name="Pakharukova M.Y."/>
            <person name="Gunbin K.V."/>
            <person name="Ustyantsev K."/>
            <person name="Genaev M.A."/>
            <person name="Blinov A.G."/>
            <person name="Mazur A."/>
            <person name="Boulygina E."/>
            <person name="Tsygankova S."/>
            <person name="Khrameeva E."/>
            <person name="Chekanov N."/>
            <person name="Fan G."/>
            <person name="Xiao A."/>
            <person name="Zhang H."/>
            <person name="Xu X."/>
            <person name="Yang H."/>
            <person name="Solovyev V."/>
            <person name="Lee S.M."/>
            <person name="Liu X."/>
            <person name="Afonnikov D.A."/>
            <person name="Skryabin K.G."/>
        </authorList>
    </citation>
    <scope>NUCLEOTIDE SEQUENCE [LARGE SCALE GENOMIC DNA]</scope>
    <source>
        <strain evidence="1">AK-0245</strain>
        <tissue evidence="1">Whole organism</tissue>
    </source>
</reference>
<organism evidence="1 2">
    <name type="scientific">Opisthorchis felineus</name>
    <dbReference type="NCBI Taxonomy" id="147828"/>
    <lineage>
        <taxon>Eukaryota</taxon>
        <taxon>Metazoa</taxon>
        <taxon>Spiralia</taxon>
        <taxon>Lophotrochozoa</taxon>
        <taxon>Platyhelminthes</taxon>
        <taxon>Trematoda</taxon>
        <taxon>Digenea</taxon>
        <taxon>Opisthorchiida</taxon>
        <taxon>Opisthorchiata</taxon>
        <taxon>Opisthorchiidae</taxon>
        <taxon>Opisthorchis</taxon>
    </lineage>
</organism>
<feature type="non-terminal residue" evidence="1">
    <location>
        <position position="73"/>
    </location>
</feature>
<keyword evidence="2" id="KW-1185">Reference proteome</keyword>
<dbReference type="EMBL" id="SJOL01008338">
    <property type="protein sequence ID" value="TGZ60563.1"/>
    <property type="molecule type" value="Genomic_DNA"/>
</dbReference>
<dbReference type="Proteomes" id="UP000308267">
    <property type="component" value="Unassembled WGS sequence"/>
</dbReference>
<proteinExistence type="predicted"/>
<accession>A0A4S2LBL5</accession>